<sequence length="252" mass="27863">MKLQFMLPAILMGTLSGFAVQAQQTSVQLPPEATEVWEPQVRKVDPGKENHTPPSDAIVLFDGSNLDAWTSLKTGGAANWTINDGFFTVNPGTGDIATKESFGDVQVHIEWKAPDVVKGDGQGRGNSGLFFMNRYEVQILDSYDNRTYSNGQAGSLYKEGIPLANATRSPSEWNTYEVIFTAPRFNKDGIVISPAYVTVIHNGVLVQNHYEVKGTTAYIGVHQYEPHAAELPIKLQDHGNLVNFRNIWVRKL</sequence>
<evidence type="ECO:0000259" key="2">
    <source>
        <dbReference type="Pfam" id="PF06439"/>
    </source>
</evidence>
<dbReference type="Pfam" id="PF06439">
    <property type="entry name" value="3keto-disac_hyd"/>
    <property type="match status" value="1"/>
</dbReference>
<dbReference type="RefSeq" id="WP_026235932.1">
    <property type="nucleotide sequence ID" value="NZ_BMWX01000004.1"/>
</dbReference>
<keyword evidence="1" id="KW-0732">Signal</keyword>
<reference evidence="3" key="2">
    <citation type="submission" date="2020-09" db="EMBL/GenBank/DDBJ databases">
        <authorList>
            <person name="Sun Q."/>
            <person name="Kim S."/>
        </authorList>
    </citation>
    <scope>NUCLEOTIDE SEQUENCE</scope>
    <source>
        <strain evidence="3">KCTC 12368</strain>
    </source>
</reference>
<protein>
    <submittedName>
        <fullName evidence="3">Large, multifunctional secreted protein</fullName>
    </submittedName>
</protein>
<evidence type="ECO:0000313" key="4">
    <source>
        <dbReference type="Proteomes" id="UP000619457"/>
    </source>
</evidence>
<dbReference type="Gene3D" id="2.60.120.560">
    <property type="entry name" value="Exo-inulinase, domain 1"/>
    <property type="match status" value="1"/>
</dbReference>
<keyword evidence="4" id="KW-1185">Reference proteome</keyword>
<gene>
    <name evidence="3" type="ORF">GCM10007049_26110</name>
</gene>
<dbReference type="InterPro" id="IPR010496">
    <property type="entry name" value="AL/BT2_dom"/>
</dbReference>
<dbReference type="EMBL" id="BMWX01000004">
    <property type="protein sequence ID" value="GGZ31653.1"/>
    <property type="molecule type" value="Genomic_DNA"/>
</dbReference>
<dbReference type="Proteomes" id="UP000619457">
    <property type="component" value="Unassembled WGS sequence"/>
</dbReference>
<dbReference type="GO" id="GO:0016787">
    <property type="term" value="F:hydrolase activity"/>
    <property type="evidence" value="ECO:0007669"/>
    <property type="project" value="InterPro"/>
</dbReference>
<feature type="signal peptide" evidence="1">
    <location>
        <begin position="1"/>
        <end position="22"/>
    </location>
</feature>
<feature type="chain" id="PRO_5036700314" evidence="1">
    <location>
        <begin position="23"/>
        <end position="252"/>
    </location>
</feature>
<comment type="caution">
    <text evidence="3">The sequence shown here is derived from an EMBL/GenBank/DDBJ whole genome shotgun (WGS) entry which is preliminary data.</text>
</comment>
<dbReference type="AlphaFoldDB" id="A0A918USW9"/>
<reference evidence="3" key="1">
    <citation type="journal article" date="2014" name="Int. J. Syst. Evol. Microbiol.">
        <title>Complete genome sequence of Corynebacterium casei LMG S-19264T (=DSM 44701T), isolated from a smear-ripened cheese.</title>
        <authorList>
            <consortium name="US DOE Joint Genome Institute (JGI-PGF)"/>
            <person name="Walter F."/>
            <person name="Albersmeier A."/>
            <person name="Kalinowski J."/>
            <person name="Ruckert C."/>
        </authorList>
    </citation>
    <scope>NUCLEOTIDE SEQUENCE</scope>
    <source>
        <strain evidence="3">KCTC 12368</strain>
    </source>
</reference>
<evidence type="ECO:0000256" key="1">
    <source>
        <dbReference type="SAM" id="SignalP"/>
    </source>
</evidence>
<name>A0A918USW9_9BACT</name>
<accession>A0A918USW9</accession>
<organism evidence="3 4">
    <name type="scientific">Echinicola pacifica</name>
    <dbReference type="NCBI Taxonomy" id="346377"/>
    <lineage>
        <taxon>Bacteria</taxon>
        <taxon>Pseudomonadati</taxon>
        <taxon>Bacteroidota</taxon>
        <taxon>Cytophagia</taxon>
        <taxon>Cytophagales</taxon>
        <taxon>Cyclobacteriaceae</taxon>
        <taxon>Echinicola</taxon>
    </lineage>
</organism>
<feature type="domain" description="3-keto-alpha-glucoside-1,2-lyase/3-keto-2-hydroxy-glucal hydratase" evidence="2">
    <location>
        <begin position="57"/>
        <end position="250"/>
    </location>
</feature>
<evidence type="ECO:0000313" key="3">
    <source>
        <dbReference type="EMBL" id="GGZ31653.1"/>
    </source>
</evidence>
<proteinExistence type="predicted"/>